<keyword evidence="10 21" id="KW-0479">Metal-binding</keyword>
<evidence type="ECO:0000256" key="11">
    <source>
        <dbReference type="ARBA" id="ARBA00022729"/>
    </source>
</evidence>
<feature type="domain" description="ERAP1-like C-terminal" evidence="26">
    <location>
        <begin position="593"/>
        <end position="899"/>
    </location>
</feature>
<dbReference type="GO" id="GO:0098552">
    <property type="term" value="C:side of membrane"/>
    <property type="evidence" value="ECO:0007669"/>
    <property type="project" value="UniProtKB-KW"/>
</dbReference>
<keyword evidence="15" id="KW-0472">Membrane</keyword>
<comment type="similarity">
    <text evidence="3">Belongs to the peptidase M1 family.</text>
</comment>
<feature type="binding site" evidence="21">
    <location>
        <position position="355"/>
    </location>
    <ligand>
        <name>Zn(2+)</name>
        <dbReference type="ChEBI" id="CHEBI:29105"/>
        <note>catalytic</note>
    </ligand>
</feature>
<feature type="region of interest" description="Disordered" evidence="23">
    <location>
        <begin position="958"/>
        <end position="977"/>
    </location>
</feature>
<dbReference type="VEuPathDB" id="VectorBase:AFUN009142"/>
<feature type="binding site" evidence="21">
    <location>
        <position position="359"/>
    </location>
    <ligand>
        <name>Zn(2+)</name>
        <dbReference type="ChEBI" id="CHEBI:29105"/>
        <note>catalytic</note>
    </ligand>
</feature>
<dbReference type="GO" id="GO:0043171">
    <property type="term" value="P:peptide catabolic process"/>
    <property type="evidence" value="ECO:0007669"/>
    <property type="project" value="TreeGrafter"/>
</dbReference>
<evidence type="ECO:0000256" key="2">
    <source>
        <dbReference type="ARBA" id="ARBA00004609"/>
    </source>
</evidence>
<feature type="active site" description="Proton acceptor" evidence="20">
    <location>
        <position position="356"/>
    </location>
</feature>
<dbReference type="Gene3D" id="1.25.50.20">
    <property type="match status" value="1"/>
</dbReference>
<feature type="domain" description="Aminopeptidase N-like N-terminal" evidence="27">
    <location>
        <begin position="48"/>
        <end position="248"/>
    </location>
</feature>
<dbReference type="FunFam" id="1.25.50.20:FF:000001">
    <property type="entry name" value="Aminopeptidase"/>
    <property type="match status" value="1"/>
</dbReference>
<evidence type="ECO:0000256" key="23">
    <source>
        <dbReference type="SAM" id="MobiDB-lite"/>
    </source>
</evidence>
<dbReference type="GO" id="GO:0005886">
    <property type="term" value="C:plasma membrane"/>
    <property type="evidence" value="ECO:0007669"/>
    <property type="project" value="UniProtKB-SubCell"/>
</dbReference>
<dbReference type="EC" id="3.4.11.2" evidence="4"/>
<dbReference type="InterPro" id="IPR024571">
    <property type="entry name" value="ERAP1-like_C_dom"/>
</dbReference>
<dbReference type="CDD" id="cd09601">
    <property type="entry name" value="M1_APN-Q_like"/>
    <property type="match status" value="1"/>
</dbReference>
<evidence type="ECO:0000256" key="4">
    <source>
        <dbReference type="ARBA" id="ARBA00012564"/>
    </source>
</evidence>
<dbReference type="GO" id="GO:0006508">
    <property type="term" value="P:proteolysis"/>
    <property type="evidence" value="ECO:0007669"/>
    <property type="project" value="UniProtKB-KW"/>
</dbReference>
<comment type="subcellular location">
    <subcellularLocation>
        <location evidence="2">Cell membrane</location>
        <topology evidence="2">Lipid-anchor</topology>
        <topology evidence="2">GPI-anchor</topology>
    </subcellularLocation>
</comment>
<evidence type="ECO:0000256" key="5">
    <source>
        <dbReference type="ARBA" id="ARBA00015611"/>
    </source>
</evidence>
<keyword evidence="14" id="KW-0482">Metalloprotease</keyword>
<dbReference type="GO" id="GO:0005615">
    <property type="term" value="C:extracellular space"/>
    <property type="evidence" value="ECO:0007669"/>
    <property type="project" value="TreeGrafter"/>
</dbReference>
<evidence type="ECO:0000256" key="18">
    <source>
        <dbReference type="ARBA" id="ARBA00023288"/>
    </source>
</evidence>
<keyword evidence="13 21" id="KW-0862">Zinc</keyword>
<dbReference type="InterPro" id="IPR027268">
    <property type="entry name" value="Peptidase_M4/M1_CTD_sf"/>
</dbReference>
<keyword evidence="12" id="KW-0378">Hydrolase</keyword>
<organism evidence="28">
    <name type="scientific">Anopheles funestus</name>
    <name type="common">African malaria mosquito</name>
    <dbReference type="NCBI Taxonomy" id="62324"/>
    <lineage>
        <taxon>Eukaryota</taxon>
        <taxon>Metazoa</taxon>
        <taxon>Ecdysozoa</taxon>
        <taxon>Arthropoda</taxon>
        <taxon>Hexapoda</taxon>
        <taxon>Insecta</taxon>
        <taxon>Pterygota</taxon>
        <taxon>Neoptera</taxon>
        <taxon>Endopterygota</taxon>
        <taxon>Diptera</taxon>
        <taxon>Nematocera</taxon>
        <taxon>Culicoidea</taxon>
        <taxon>Culicidae</taxon>
        <taxon>Anophelinae</taxon>
        <taxon>Anopheles</taxon>
    </lineage>
</organism>
<dbReference type="InterPro" id="IPR042097">
    <property type="entry name" value="Aminopeptidase_N-like_N_sf"/>
</dbReference>
<keyword evidence="7" id="KW-1003">Cell membrane</keyword>
<evidence type="ECO:0000313" key="28">
    <source>
        <dbReference type="EnsemblMetazoa" id="AFUN009142-PA"/>
    </source>
</evidence>
<evidence type="ECO:0000256" key="19">
    <source>
        <dbReference type="ARBA" id="ARBA00042613"/>
    </source>
</evidence>
<evidence type="ECO:0000256" key="8">
    <source>
        <dbReference type="ARBA" id="ARBA00022622"/>
    </source>
</evidence>
<dbReference type="SUPFAM" id="SSF63737">
    <property type="entry name" value="Leukotriene A4 hydrolase N-terminal domain"/>
    <property type="match status" value="1"/>
</dbReference>
<dbReference type="Pfam" id="PF01433">
    <property type="entry name" value="Peptidase_M1"/>
    <property type="match status" value="1"/>
</dbReference>
<dbReference type="InterPro" id="IPR050344">
    <property type="entry name" value="Peptidase_M1_aminopeptidases"/>
</dbReference>
<dbReference type="FunFam" id="2.60.40.1910:FF:000008">
    <property type="entry name" value="Aminopeptidase"/>
    <property type="match status" value="1"/>
</dbReference>
<evidence type="ECO:0000256" key="15">
    <source>
        <dbReference type="ARBA" id="ARBA00023136"/>
    </source>
</evidence>
<evidence type="ECO:0000256" key="7">
    <source>
        <dbReference type="ARBA" id="ARBA00022475"/>
    </source>
</evidence>
<evidence type="ECO:0000256" key="6">
    <source>
        <dbReference type="ARBA" id="ARBA00022438"/>
    </source>
</evidence>
<dbReference type="EnsemblMetazoa" id="AFUN009142-RA">
    <property type="protein sequence ID" value="AFUN009142-PA"/>
    <property type="gene ID" value="AFUN009142"/>
</dbReference>
<dbReference type="AlphaFoldDB" id="A0A182RS92"/>
<keyword evidence="8" id="KW-0336">GPI-anchor</keyword>
<evidence type="ECO:0000256" key="3">
    <source>
        <dbReference type="ARBA" id="ARBA00010136"/>
    </source>
</evidence>
<evidence type="ECO:0000256" key="1">
    <source>
        <dbReference type="ARBA" id="ARBA00000098"/>
    </source>
</evidence>
<evidence type="ECO:0000259" key="26">
    <source>
        <dbReference type="Pfam" id="PF11838"/>
    </source>
</evidence>
<evidence type="ECO:0000256" key="24">
    <source>
        <dbReference type="SAM" id="SignalP"/>
    </source>
</evidence>
<evidence type="ECO:0000256" key="10">
    <source>
        <dbReference type="ARBA" id="ARBA00022723"/>
    </source>
</evidence>
<dbReference type="FunFam" id="1.10.390.10:FF:000013">
    <property type="entry name" value="Aminopeptidase N"/>
    <property type="match status" value="1"/>
</dbReference>
<evidence type="ECO:0000256" key="9">
    <source>
        <dbReference type="ARBA" id="ARBA00022670"/>
    </source>
</evidence>
<name>A0A182RS92_ANOFN</name>
<protein>
    <recommendedName>
        <fullName evidence="5">Aminopeptidase N</fullName>
        <ecNumber evidence="4">3.4.11.2</ecNumber>
    </recommendedName>
    <alternativeName>
        <fullName evidence="19">Microsomal aminopeptidase</fullName>
    </alternativeName>
</protein>
<dbReference type="Gene3D" id="1.10.390.10">
    <property type="entry name" value="Neutral Protease Domain 2"/>
    <property type="match status" value="1"/>
</dbReference>
<evidence type="ECO:0000259" key="27">
    <source>
        <dbReference type="Pfam" id="PF17900"/>
    </source>
</evidence>
<dbReference type="VEuPathDB" id="VectorBase:AFUN2_007564"/>
<evidence type="ECO:0000256" key="21">
    <source>
        <dbReference type="PIRSR" id="PIRSR634016-3"/>
    </source>
</evidence>
<evidence type="ECO:0000256" key="22">
    <source>
        <dbReference type="PIRSR" id="PIRSR634016-4"/>
    </source>
</evidence>
<dbReference type="GO" id="GO:0070006">
    <property type="term" value="F:metalloaminopeptidase activity"/>
    <property type="evidence" value="ECO:0007669"/>
    <property type="project" value="TreeGrafter"/>
</dbReference>
<keyword evidence="6" id="KW-0031">Aminopeptidase</keyword>
<keyword evidence="16" id="KW-1015">Disulfide bond</keyword>
<evidence type="ECO:0000259" key="25">
    <source>
        <dbReference type="Pfam" id="PF01433"/>
    </source>
</evidence>
<feature type="binding site" evidence="21">
    <location>
        <position position="378"/>
    </location>
    <ligand>
        <name>Zn(2+)</name>
        <dbReference type="ChEBI" id="CHEBI:29105"/>
        <note>catalytic</note>
    </ligand>
</feature>
<evidence type="ECO:0000256" key="17">
    <source>
        <dbReference type="ARBA" id="ARBA00023180"/>
    </source>
</evidence>
<dbReference type="Gene3D" id="2.60.40.1730">
    <property type="entry name" value="tricorn interacting facor f3 domain"/>
    <property type="match status" value="1"/>
</dbReference>
<evidence type="ECO:0000256" key="16">
    <source>
        <dbReference type="ARBA" id="ARBA00023157"/>
    </source>
</evidence>
<dbReference type="STRING" id="62324.A0A182RS92"/>
<dbReference type="Pfam" id="PF17900">
    <property type="entry name" value="Peptidase_M1_N"/>
    <property type="match status" value="1"/>
</dbReference>
<dbReference type="SUPFAM" id="SSF55486">
    <property type="entry name" value="Metalloproteases ('zincins'), catalytic domain"/>
    <property type="match status" value="1"/>
</dbReference>
<comment type="catalytic activity">
    <reaction evidence="1">
        <text>Release of an N-terminal amino acid, Xaa-|-Yaa- from a peptide, amide or arylamide. Xaa is preferably Ala, but may be most amino acids including Pro (slow action). When a terminal hydrophobic residue is followed by a prolyl residue, the two may be released as an intact Xaa-Pro dipeptide.</text>
        <dbReference type="EC" id="3.4.11.2"/>
    </reaction>
</comment>
<evidence type="ECO:0000256" key="20">
    <source>
        <dbReference type="PIRSR" id="PIRSR634016-1"/>
    </source>
</evidence>
<feature type="site" description="Transition state stabilizer" evidence="22">
    <location>
        <position position="441"/>
    </location>
</feature>
<evidence type="ECO:0000256" key="12">
    <source>
        <dbReference type="ARBA" id="ARBA00022801"/>
    </source>
</evidence>
<dbReference type="InterPro" id="IPR014782">
    <property type="entry name" value="Peptidase_M1_dom"/>
</dbReference>
<keyword evidence="17" id="KW-0325">Glycoprotein</keyword>
<dbReference type="PANTHER" id="PTHR11533">
    <property type="entry name" value="PROTEASE M1 ZINC METALLOPROTEASE"/>
    <property type="match status" value="1"/>
</dbReference>
<dbReference type="GO" id="GO:0016285">
    <property type="term" value="F:alanyl aminopeptidase activity"/>
    <property type="evidence" value="ECO:0007669"/>
    <property type="project" value="UniProtKB-EC"/>
</dbReference>
<feature type="domain" description="Peptidase M1 membrane alanine aminopeptidase" evidence="25">
    <location>
        <begin position="285"/>
        <end position="487"/>
    </location>
</feature>
<dbReference type="InterPro" id="IPR001930">
    <property type="entry name" value="Peptidase_M1"/>
</dbReference>
<keyword evidence="18" id="KW-0449">Lipoprotein</keyword>
<feature type="chain" id="PRO_5021292001" description="Aminopeptidase N" evidence="24">
    <location>
        <begin position="34"/>
        <end position="1070"/>
    </location>
</feature>
<evidence type="ECO:0000256" key="13">
    <source>
        <dbReference type="ARBA" id="ARBA00022833"/>
    </source>
</evidence>
<evidence type="ECO:0000256" key="14">
    <source>
        <dbReference type="ARBA" id="ARBA00023049"/>
    </source>
</evidence>
<sequence length="1070" mass="122885">MKWHRCKSAGGSVSVQIVLQILIVSLSLIHSNAQDQDKNYRLPNQTYPLRYNIELTTHIHDDTIGNDRFQFEGKVTIQLMTIGDPDAKTDEITLNYRQINITHVKLWYIMQNGWENTILDDDKSFTVDPVREFVTISSSQPLNGTYFLELKYNGTLREDNGGFYRSSYRDSNSDVHWVATTQFSPTDARHAFPCYDEPGIRAPIALRVIHGKKYSVLSNTMPIDVRESFLEGMAITTFPDTPKMPSYLLGIIISDFTAVTLPNFPRQQAYARPTALHIPVANFIIEAGFKILEALEDFLQTSYILPKLSHVAIPDFSPGAMENYGLITYKEENFMFDPQTSPMKQKKKIATTVAHEIGHHYFGNYVSPAWWSYLWLKEGFARFFEYTAAQIVFPEMEIGKMYTIDKTHNVLQTDSLSSSRPMTYYVNTQTEISNIFDDIAYDKGGAILLMFYHTFGQEPFRNAMIKYLHDNALQSGSPEKLAEAMQLTIFDPLTSGKVRFNASSLLQSWTEQAGYPILYISRFNDDCSLRIEQQRYLLKSNDTTNSTAKWIIPYNFATKQNPSFENTTYTDWITEQYHIVKPTNDMNWTCDDWIVFNKQQTGYYRINYDNDLWHLITTALLQNSTVIHENNRAQLIDDAMNNARSGRLLYTVPLQLLRYLSEEIDYIPWAATDRNLGLLNVLMRGTNKYDLWHKYCLEFVEPTYVRLGMASPDQDTLTQRMTREIVVSWACKVGSQSCLNTTTFIVKEIAENRLKDADPDLREVIFCNGLRNASTTVFDSIWERMQSSQDQSYRSELIRSLGCVENETLINKYLYSTISSNTSNYFNQERERVFTAVYRNGDLGMKNAMNFLLANMEQVNLLYNKGNFGGRAISSIARNMAQQITRESMHTQLQDLMAILLEKGFLRASDMLQALEYSSENLMWIQERGAQIATWLDEQYPSETESLTTLTTILEDTSTDTSTRTTKMTTANTPTTRYTTNDEFELTKTSTSASMSTSTTTSMNNSLQTNISTKVDIVSNYSTPSMNLISSTENYDNNHSNRLVHDIFYNCLLIACKVIFFVRTTYSIDF</sequence>
<dbReference type="GO" id="GO:0008270">
    <property type="term" value="F:zinc ion binding"/>
    <property type="evidence" value="ECO:0007669"/>
    <property type="project" value="InterPro"/>
</dbReference>
<dbReference type="Gene3D" id="2.60.40.1910">
    <property type="match status" value="1"/>
</dbReference>
<feature type="signal peptide" evidence="24">
    <location>
        <begin position="1"/>
        <end position="33"/>
    </location>
</feature>
<keyword evidence="11 24" id="KW-0732">Signal</keyword>
<dbReference type="Pfam" id="PF11838">
    <property type="entry name" value="ERAP1_C"/>
    <property type="match status" value="1"/>
</dbReference>
<dbReference type="InterPro" id="IPR045357">
    <property type="entry name" value="Aminopeptidase_N-like_N"/>
</dbReference>
<dbReference type="PRINTS" id="PR00756">
    <property type="entry name" value="ALADIPTASE"/>
</dbReference>
<accession>A0A182RS92</accession>
<comment type="cofactor">
    <cofactor evidence="21">
        <name>Zn(2+)</name>
        <dbReference type="ChEBI" id="CHEBI:29105"/>
    </cofactor>
    <text evidence="21">Binds 1 zinc ion per subunit.</text>
</comment>
<proteinExistence type="inferred from homology"/>
<dbReference type="GO" id="GO:0042277">
    <property type="term" value="F:peptide binding"/>
    <property type="evidence" value="ECO:0007669"/>
    <property type="project" value="TreeGrafter"/>
</dbReference>
<keyword evidence="9" id="KW-0645">Protease</keyword>
<dbReference type="PANTHER" id="PTHR11533:SF290">
    <property type="entry name" value="AMINOPEPTIDASE"/>
    <property type="match status" value="1"/>
</dbReference>
<dbReference type="GO" id="GO:0005737">
    <property type="term" value="C:cytoplasm"/>
    <property type="evidence" value="ECO:0007669"/>
    <property type="project" value="TreeGrafter"/>
</dbReference>
<dbReference type="InterPro" id="IPR034016">
    <property type="entry name" value="M1_APN-typ"/>
</dbReference>
<reference evidence="28" key="1">
    <citation type="submission" date="2020-05" db="UniProtKB">
        <authorList>
            <consortium name="EnsemblMetazoa"/>
        </authorList>
    </citation>
    <scope>IDENTIFICATION</scope>
    <source>
        <strain evidence="28">FUMOZ</strain>
    </source>
</reference>